<dbReference type="KEGG" id="ccro:CMC5_034350"/>
<evidence type="ECO:0000256" key="1">
    <source>
        <dbReference type="SAM" id="MobiDB-lite"/>
    </source>
</evidence>
<proteinExistence type="predicted"/>
<organism evidence="2 3">
    <name type="scientific">Chondromyces crocatus</name>
    <dbReference type="NCBI Taxonomy" id="52"/>
    <lineage>
        <taxon>Bacteria</taxon>
        <taxon>Pseudomonadati</taxon>
        <taxon>Myxococcota</taxon>
        <taxon>Polyangia</taxon>
        <taxon>Polyangiales</taxon>
        <taxon>Polyangiaceae</taxon>
        <taxon>Chondromyces</taxon>
    </lineage>
</organism>
<gene>
    <name evidence="2" type="ORF">CMC5_034350</name>
</gene>
<dbReference type="STRING" id="52.CMC5_034350"/>
<dbReference type="AlphaFoldDB" id="A0A0K1EF18"/>
<dbReference type="EMBL" id="CP012159">
    <property type="protein sequence ID" value="AKT39287.1"/>
    <property type="molecule type" value="Genomic_DNA"/>
</dbReference>
<keyword evidence="3" id="KW-1185">Reference proteome</keyword>
<dbReference type="OrthoDB" id="5496545at2"/>
<name>A0A0K1EF18_CHOCO</name>
<accession>A0A0K1EF18</accession>
<reference evidence="2 3" key="1">
    <citation type="submission" date="2015-07" db="EMBL/GenBank/DDBJ databases">
        <title>Genome analysis of myxobacterium Chondromyces crocatus Cm c5 reveals a high potential for natural compound synthesis and the genetic basis for the loss of fruiting body formation.</title>
        <authorList>
            <person name="Zaburannyi N."/>
            <person name="Bunk B."/>
            <person name="Maier J."/>
            <person name="Overmann J."/>
            <person name="Mueller R."/>
        </authorList>
    </citation>
    <scope>NUCLEOTIDE SEQUENCE [LARGE SCALE GENOMIC DNA]</scope>
    <source>
        <strain evidence="2 3">Cm c5</strain>
    </source>
</reference>
<sequence length="191" mass="19839">MLAAALAACGNDSRSADLGGARDDTRSAATANPSSTVTAATIGATPTGTTQTPTLPASATPATADAAGPKGRSPVPKPEEFATVPEVTVIGSSALNCETKMVREWLRISCRGQTKAGSKPVDVIRSRSGKDVHLFVDTDLLSLVFPFEPGTDVAATFMWSGESHLFTSEWPRGAPKPTRMGIFERVGAPKP</sequence>
<evidence type="ECO:0000313" key="3">
    <source>
        <dbReference type="Proteomes" id="UP000067626"/>
    </source>
</evidence>
<dbReference type="Proteomes" id="UP000067626">
    <property type="component" value="Chromosome"/>
</dbReference>
<feature type="compositionally biased region" description="Low complexity" evidence="1">
    <location>
        <begin position="36"/>
        <end position="69"/>
    </location>
</feature>
<evidence type="ECO:0000313" key="2">
    <source>
        <dbReference type="EMBL" id="AKT39287.1"/>
    </source>
</evidence>
<feature type="region of interest" description="Disordered" evidence="1">
    <location>
        <begin position="1"/>
        <end position="78"/>
    </location>
</feature>
<protein>
    <submittedName>
        <fullName evidence="2">Uncharacterized protein</fullName>
    </submittedName>
</protein>
<dbReference type="RefSeq" id="WP_156338656.1">
    <property type="nucleotide sequence ID" value="NZ_CP012159.1"/>
</dbReference>